<dbReference type="Gene3D" id="1.20.1560.10">
    <property type="entry name" value="ABC transporter type 1, transmembrane domain"/>
    <property type="match status" value="1"/>
</dbReference>
<feature type="transmembrane region" description="Helical" evidence="7">
    <location>
        <begin position="163"/>
        <end position="182"/>
    </location>
</feature>
<keyword evidence="11" id="KW-1185">Reference proteome</keyword>
<keyword evidence="6 7" id="KW-0472">Membrane</keyword>
<dbReference type="SUPFAM" id="SSF52540">
    <property type="entry name" value="P-loop containing nucleoside triphosphate hydrolases"/>
    <property type="match status" value="1"/>
</dbReference>
<dbReference type="RefSeq" id="WP_335421406.1">
    <property type="nucleotide sequence ID" value="NZ_JBALHR010000003.1"/>
</dbReference>
<feature type="transmembrane region" description="Helical" evidence="7">
    <location>
        <begin position="135"/>
        <end position="157"/>
    </location>
</feature>
<sequence>MSRNETGLNVTPGLAELRAARREANGLLLVVFLFSVFFNLLLFTGPLYMLQVYDRVLGSRSEATLLALTLLLIFLFLVMGVLDHVRGRIMARVGAAFQARLERRVFEAALKRMQVAPSDPAATAAQRDLESVQRFLASPVLLAVFDIPWTPLFILAVFIFHPWMGWLSVIGGIILVVVTIMNQRVTKQPMQKANSASIAADRIADNLKAEAEVVQALGMQQAGFDRWQRARTVALRETMSAADLGGSYSTLTKTFRQFLQSAMLGLAALLVLKGELSPGAMIAGSILMGRALAPIEMAVGQWSVVQRAQEGWYRLAELLTRVPQEQARTQLPRPKAHLEAQNLTVVPPGEAYATLRMVNFVLAPGQALGVIGPSGSGKSTLARALIGSWRPAGGKVRLDGASLDQYDPDVLGSYVGYLPQRVTLFEGTIAENIARLKGTPDGLKVVEAAKKAAAHDMIVKLPEGYDTRVSALGGRLSGGQIQRIGLARAMYGDPVIMVLDEPNSNLDNEGSMALNEAIKQMKAAGCAILIMAHRPAAIQECDLLMVMEDGTRRAFGPRDQVLREMVKNHTEIVKNTGPGGVT</sequence>
<evidence type="ECO:0000259" key="9">
    <source>
        <dbReference type="PROSITE" id="PS50929"/>
    </source>
</evidence>
<proteinExistence type="predicted"/>
<feature type="transmembrane region" description="Helical" evidence="7">
    <location>
        <begin position="27"/>
        <end position="51"/>
    </location>
</feature>
<dbReference type="Proteomes" id="UP001431963">
    <property type="component" value="Unassembled WGS sequence"/>
</dbReference>
<feature type="domain" description="ABC transmembrane type-1" evidence="9">
    <location>
        <begin position="29"/>
        <end position="307"/>
    </location>
</feature>
<dbReference type="InterPro" id="IPR039421">
    <property type="entry name" value="Type_1_exporter"/>
</dbReference>
<keyword evidence="3" id="KW-0547">Nucleotide-binding</keyword>
<name>A0ABU8BUN3_9RHOB</name>
<dbReference type="Pfam" id="PF00005">
    <property type="entry name" value="ABC_tran"/>
    <property type="match status" value="1"/>
</dbReference>
<dbReference type="PANTHER" id="PTHR43394:SF1">
    <property type="entry name" value="ATP-BINDING CASSETTE SUB-FAMILY B MEMBER 10, MITOCHONDRIAL"/>
    <property type="match status" value="1"/>
</dbReference>
<dbReference type="InterPro" id="IPR036640">
    <property type="entry name" value="ABC1_TM_sf"/>
</dbReference>
<gene>
    <name evidence="10" type="ORF">V6590_07295</name>
</gene>
<dbReference type="PROSITE" id="PS50929">
    <property type="entry name" value="ABC_TM1F"/>
    <property type="match status" value="1"/>
</dbReference>
<organism evidence="10 11">
    <name type="scientific">Gemmobacter denitrificans</name>
    <dbReference type="NCBI Taxonomy" id="3123040"/>
    <lineage>
        <taxon>Bacteria</taxon>
        <taxon>Pseudomonadati</taxon>
        <taxon>Pseudomonadota</taxon>
        <taxon>Alphaproteobacteria</taxon>
        <taxon>Rhodobacterales</taxon>
        <taxon>Paracoccaceae</taxon>
        <taxon>Gemmobacter</taxon>
    </lineage>
</organism>
<evidence type="ECO:0000256" key="1">
    <source>
        <dbReference type="ARBA" id="ARBA00004651"/>
    </source>
</evidence>
<accession>A0ABU8BUN3</accession>
<dbReference type="InterPro" id="IPR011527">
    <property type="entry name" value="ABC1_TM_dom"/>
</dbReference>
<evidence type="ECO:0000256" key="5">
    <source>
        <dbReference type="ARBA" id="ARBA00022989"/>
    </source>
</evidence>
<comment type="subcellular location">
    <subcellularLocation>
        <location evidence="1">Cell membrane</location>
        <topology evidence="1">Multi-pass membrane protein</topology>
    </subcellularLocation>
</comment>
<evidence type="ECO:0000256" key="2">
    <source>
        <dbReference type="ARBA" id="ARBA00022692"/>
    </source>
</evidence>
<dbReference type="PROSITE" id="PS00211">
    <property type="entry name" value="ABC_TRANSPORTER_1"/>
    <property type="match status" value="1"/>
</dbReference>
<evidence type="ECO:0000313" key="11">
    <source>
        <dbReference type="Proteomes" id="UP001431963"/>
    </source>
</evidence>
<feature type="domain" description="ABC transporter" evidence="8">
    <location>
        <begin position="338"/>
        <end position="574"/>
    </location>
</feature>
<evidence type="ECO:0000256" key="7">
    <source>
        <dbReference type="SAM" id="Phobius"/>
    </source>
</evidence>
<dbReference type="EMBL" id="JBALHR010000003">
    <property type="protein sequence ID" value="MEH7827948.1"/>
    <property type="molecule type" value="Genomic_DNA"/>
</dbReference>
<keyword evidence="5 7" id="KW-1133">Transmembrane helix</keyword>
<dbReference type="InterPro" id="IPR017871">
    <property type="entry name" value="ABC_transporter-like_CS"/>
</dbReference>
<evidence type="ECO:0000256" key="4">
    <source>
        <dbReference type="ARBA" id="ARBA00022840"/>
    </source>
</evidence>
<dbReference type="SUPFAM" id="SSF90123">
    <property type="entry name" value="ABC transporter transmembrane region"/>
    <property type="match status" value="1"/>
</dbReference>
<comment type="caution">
    <text evidence="10">The sequence shown here is derived from an EMBL/GenBank/DDBJ whole genome shotgun (WGS) entry which is preliminary data.</text>
</comment>
<dbReference type="Pfam" id="PF00664">
    <property type="entry name" value="ABC_membrane"/>
    <property type="match status" value="1"/>
</dbReference>
<keyword evidence="4" id="KW-0067">ATP-binding</keyword>
<dbReference type="SMART" id="SM00382">
    <property type="entry name" value="AAA"/>
    <property type="match status" value="1"/>
</dbReference>
<dbReference type="Gene3D" id="3.40.50.300">
    <property type="entry name" value="P-loop containing nucleotide triphosphate hydrolases"/>
    <property type="match status" value="1"/>
</dbReference>
<dbReference type="PANTHER" id="PTHR43394">
    <property type="entry name" value="ATP-DEPENDENT PERMEASE MDL1, MITOCHONDRIAL"/>
    <property type="match status" value="1"/>
</dbReference>
<dbReference type="InterPro" id="IPR010128">
    <property type="entry name" value="ATPase_T1SS_PrtD-like"/>
</dbReference>
<feature type="transmembrane region" description="Helical" evidence="7">
    <location>
        <begin position="63"/>
        <end position="82"/>
    </location>
</feature>
<protein>
    <submittedName>
        <fullName evidence="10">Type I secretion system permease/ATPase</fullName>
    </submittedName>
</protein>
<dbReference type="InterPro" id="IPR003593">
    <property type="entry name" value="AAA+_ATPase"/>
</dbReference>
<dbReference type="InterPro" id="IPR027417">
    <property type="entry name" value="P-loop_NTPase"/>
</dbReference>
<dbReference type="InterPro" id="IPR003439">
    <property type="entry name" value="ABC_transporter-like_ATP-bd"/>
</dbReference>
<evidence type="ECO:0000256" key="6">
    <source>
        <dbReference type="ARBA" id="ARBA00023136"/>
    </source>
</evidence>
<dbReference type="PROSITE" id="PS50893">
    <property type="entry name" value="ABC_TRANSPORTER_2"/>
    <property type="match status" value="1"/>
</dbReference>
<keyword evidence="2 7" id="KW-0812">Transmembrane</keyword>
<evidence type="ECO:0000313" key="10">
    <source>
        <dbReference type="EMBL" id="MEH7827948.1"/>
    </source>
</evidence>
<evidence type="ECO:0000256" key="3">
    <source>
        <dbReference type="ARBA" id="ARBA00022741"/>
    </source>
</evidence>
<dbReference type="NCBIfam" id="TIGR01842">
    <property type="entry name" value="type_I_sec_PrtD"/>
    <property type="match status" value="1"/>
</dbReference>
<reference evidence="10" key="1">
    <citation type="submission" date="2024-02" db="EMBL/GenBank/DDBJ databases">
        <title>Genome sequences of strain Gemmobacter sp. JM10B15.</title>
        <authorList>
            <person name="Zhang M."/>
        </authorList>
    </citation>
    <scope>NUCLEOTIDE SEQUENCE</scope>
    <source>
        <strain evidence="10">JM10B15</strain>
    </source>
</reference>
<evidence type="ECO:0000259" key="8">
    <source>
        <dbReference type="PROSITE" id="PS50893"/>
    </source>
</evidence>